<dbReference type="Proteomes" id="UP000002350">
    <property type="component" value="Chromosome"/>
</dbReference>
<proteinExistence type="inferred from homology"/>
<dbReference type="InterPro" id="IPR023408">
    <property type="entry name" value="MscS_beta-dom_sf"/>
</dbReference>
<comment type="subcellular location">
    <subcellularLocation>
        <location evidence="7">Cell inner membrane</location>
        <topology evidence="7">Multi-pass membrane protein</topology>
    </subcellularLocation>
    <subcellularLocation>
        <location evidence="1">Cell membrane</location>
        <topology evidence="1">Multi-pass membrane protein</topology>
    </subcellularLocation>
</comment>
<evidence type="ECO:0000256" key="7">
    <source>
        <dbReference type="RuleBase" id="RU369025"/>
    </source>
</evidence>
<evidence type="ECO:0000256" key="2">
    <source>
        <dbReference type="ARBA" id="ARBA00008017"/>
    </source>
</evidence>
<dbReference type="eggNOG" id="COG0668">
    <property type="taxonomic scope" value="Bacteria"/>
</dbReference>
<dbReference type="GO" id="GO:0005886">
    <property type="term" value="C:plasma membrane"/>
    <property type="evidence" value="ECO:0007669"/>
    <property type="project" value="UniProtKB-SubCell"/>
</dbReference>
<dbReference type="InterPro" id="IPR008910">
    <property type="entry name" value="MSC_TM_helix"/>
</dbReference>
<feature type="domain" description="Mechanosensitive ion channel transmembrane helices 2/3" evidence="10">
    <location>
        <begin position="102"/>
        <end position="138"/>
    </location>
</feature>
<dbReference type="SUPFAM" id="SSF82861">
    <property type="entry name" value="Mechanosensitive channel protein MscS (YggB), transmembrane region"/>
    <property type="match status" value="1"/>
</dbReference>
<dbReference type="InterPro" id="IPR006685">
    <property type="entry name" value="MscS_channel_2nd"/>
</dbReference>
<dbReference type="AlphaFoldDB" id="D4ZH77"/>
<feature type="transmembrane region" description="Helical" evidence="7">
    <location>
        <begin position="91"/>
        <end position="109"/>
    </location>
</feature>
<feature type="domain" description="Mechanosensitive ion channel MscS C-terminal" evidence="9">
    <location>
        <begin position="212"/>
        <end position="294"/>
    </location>
</feature>
<dbReference type="InterPro" id="IPR045275">
    <property type="entry name" value="MscS_archaea/bacteria_type"/>
</dbReference>
<dbReference type="HOGENOM" id="CLU_037945_1_1_6"/>
<evidence type="ECO:0000256" key="5">
    <source>
        <dbReference type="ARBA" id="ARBA00022989"/>
    </source>
</evidence>
<evidence type="ECO:0000259" key="8">
    <source>
        <dbReference type="Pfam" id="PF00924"/>
    </source>
</evidence>
<dbReference type="InterPro" id="IPR011066">
    <property type="entry name" value="MscS_channel_C_sf"/>
</dbReference>
<dbReference type="Pfam" id="PF05552">
    <property type="entry name" value="MS_channel_1st_1"/>
    <property type="match status" value="1"/>
</dbReference>
<dbReference type="PANTHER" id="PTHR30221">
    <property type="entry name" value="SMALL-CONDUCTANCE MECHANOSENSITIVE CHANNEL"/>
    <property type="match status" value="1"/>
</dbReference>
<feature type="domain" description="Mechanosensitive ion channel MscS" evidence="8">
    <location>
        <begin position="140"/>
        <end position="205"/>
    </location>
</feature>
<dbReference type="SUPFAM" id="SSF50182">
    <property type="entry name" value="Sm-like ribonucleoproteins"/>
    <property type="match status" value="1"/>
</dbReference>
<comment type="similarity">
    <text evidence="2 7">Belongs to the MscS (TC 1.A.23) family.</text>
</comment>
<sequence length="316" mass="34616">MSFFSMLDLNLVNSNICLRIFREYLMENLEGLMQQAPQLEIWIKQAPELILTYGMKLVFAIGIFIIGRYFANLAKKLSTKLMTKRNVDLTIVSFVGNMAWSVVLVFTIVATLGQIGIQTASLVAVIGAAGLAVGLALQGSLSNFASGVLMVMFRPCRVGDYVEAAGIAGTVNEITIFSTKLLTPDNKLIIAPNSAMMDGTIINYSAMDTRRIDLVIGVSYDANILETKKVLTRVLENNQYVLKDPAFTIALSELADSSVNFVVRPWVKGSDYWPAHFEILEQIKIALDEANIAIPYPQMDLYLKETPVAAASSAAA</sequence>
<dbReference type="InterPro" id="IPR049142">
    <property type="entry name" value="MS_channel_1st"/>
</dbReference>
<keyword evidence="6 7" id="KW-0472">Membrane</keyword>
<evidence type="ECO:0000313" key="12">
    <source>
        <dbReference type="Proteomes" id="UP000002350"/>
    </source>
</evidence>
<protein>
    <recommendedName>
        <fullName evidence="7">Small-conductance mechanosensitive channel</fullName>
    </recommendedName>
</protein>
<dbReference type="Pfam" id="PF21082">
    <property type="entry name" value="MS_channel_3rd"/>
    <property type="match status" value="1"/>
</dbReference>
<evidence type="ECO:0000313" key="11">
    <source>
        <dbReference type="EMBL" id="BAJ01026.1"/>
    </source>
</evidence>
<keyword evidence="7" id="KW-0407">Ion channel</keyword>
<keyword evidence="7" id="KW-0813">Transport</keyword>
<evidence type="ECO:0000256" key="6">
    <source>
        <dbReference type="ARBA" id="ARBA00023136"/>
    </source>
</evidence>
<keyword evidence="3" id="KW-1003">Cell membrane</keyword>
<dbReference type="PANTHER" id="PTHR30221:SF1">
    <property type="entry name" value="SMALL-CONDUCTANCE MECHANOSENSITIVE CHANNEL"/>
    <property type="match status" value="1"/>
</dbReference>
<name>D4ZH77_SHEVD</name>
<evidence type="ECO:0000259" key="10">
    <source>
        <dbReference type="Pfam" id="PF21088"/>
    </source>
</evidence>
<dbReference type="EMBL" id="AP011177">
    <property type="protein sequence ID" value="BAJ01026.1"/>
    <property type="molecule type" value="Genomic_DNA"/>
</dbReference>
<keyword evidence="7" id="KW-0406">Ion transport</keyword>
<dbReference type="SUPFAM" id="SSF82689">
    <property type="entry name" value="Mechanosensitive channel protein MscS (YggB), C-terminal domain"/>
    <property type="match status" value="1"/>
</dbReference>
<accession>D4ZH77</accession>
<dbReference type="GO" id="GO:0008381">
    <property type="term" value="F:mechanosensitive monoatomic ion channel activity"/>
    <property type="evidence" value="ECO:0007669"/>
    <property type="project" value="InterPro"/>
</dbReference>
<evidence type="ECO:0000256" key="4">
    <source>
        <dbReference type="ARBA" id="ARBA00022692"/>
    </source>
</evidence>
<dbReference type="Pfam" id="PF00924">
    <property type="entry name" value="MS_channel_2nd"/>
    <property type="match status" value="1"/>
</dbReference>
<evidence type="ECO:0000256" key="3">
    <source>
        <dbReference type="ARBA" id="ARBA00022475"/>
    </source>
</evidence>
<evidence type="ECO:0000259" key="9">
    <source>
        <dbReference type="Pfam" id="PF21082"/>
    </source>
</evidence>
<dbReference type="KEGG" id="svo:SVI_1055"/>
<feature type="transmembrane region" description="Helical" evidence="7">
    <location>
        <begin position="50"/>
        <end position="71"/>
    </location>
</feature>
<gene>
    <name evidence="11" type="ordered locus">SVI_1055</name>
</gene>
<keyword evidence="5 7" id="KW-1133">Transmembrane helix</keyword>
<keyword evidence="12" id="KW-1185">Reference proteome</keyword>
<dbReference type="Pfam" id="PF21088">
    <property type="entry name" value="MS_channel_1st"/>
    <property type="match status" value="1"/>
</dbReference>
<organism evidence="11 12">
    <name type="scientific">Shewanella violacea (strain JCM 10179 / CIP 106290 / LMG 19151 / DSS12)</name>
    <dbReference type="NCBI Taxonomy" id="637905"/>
    <lineage>
        <taxon>Bacteria</taxon>
        <taxon>Pseudomonadati</taxon>
        <taxon>Pseudomonadota</taxon>
        <taxon>Gammaproteobacteria</taxon>
        <taxon>Alteromonadales</taxon>
        <taxon>Shewanellaceae</taxon>
        <taxon>Shewanella</taxon>
    </lineage>
</organism>
<reference evidence="12" key="1">
    <citation type="journal article" date="2010" name="Mol. Biosyst.">
        <title>Complete genome sequence and comparative analysis of Shewanella violacea, a psychrophilic and piezophilic bacterium from deep sea floor sediments.</title>
        <authorList>
            <person name="Aono E."/>
            <person name="Baba T."/>
            <person name="Ara T."/>
            <person name="Nishi T."/>
            <person name="Nakamichi T."/>
            <person name="Inamoto E."/>
            <person name="Toyonaga H."/>
            <person name="Hasegawa M."/>
            <person name="Takai Y."/>
            <person name="Okumura Y."/>
            <person name="Baba M."/>
            <person name="Tomita M."/>
            <person name="Kato C."/>
            <person name="Oshima T."/>
            <person name="Nakasone K."/>
            <person name="Mori H."/>
        </authorList>
    </citation>
    <scope>NUCLEOTIDE SEQUENCE [LARGE SCALE GENOMIC DNA]</scope>
    <source>
        <strain evidence="12">JCM 10179 / CIP 106290 / LMG 19151 / DSS12</strain>
    </source>
</reference>
<dbReference type="Gene3D" id="2.30.30.60">
    <property type="match status" value="1"/>
</dbReference>
<keyword evidence="4 7" id="KW-0812">Transmembrane</keyword>
<dbReference type="InterPro" id="IPR010920">
    <property type="entry name" value="LSM_dom_sf"/>
</dbReference>
<keyword evidence="7" id="KW-0997">Cell inner membrane</keyword>
<comment type="function">
    <text evidence="7">Mechanosensitive channel that participates in the regulation of osmotic pressure changes within the cell, opening in response to stretch forces in the membrane lipid bilayer, without the need for other proteins. Contributes to normal resistance to hypoosmotic shock. Forms an ion channel of 1.0 nanosiemens conductance with a slight preference for anions.</text>
</comment>
<evidence type="ECO:0000256" key="1">
    <source>
        <dbReference type="ARBA" id="ARBA00004651"/>
    </source>
</evidence>
<dbReference type="Gene3D" id="1.10.287.1260">
    <property type="match status" value="1"/>
</dbReference>
<feature type="transmembrane region" description="Helical" evidence="7">
    <location>
        <begin position="115"/>
        <end position="137"/>
    </location>
</feature>
<comment type="subunit">
    <text evidence="7">Homoheptamer.</text>
</comment>
<dbReference type="Gene3D" id="3.30.70.100">
    <property type="match status" value="1"/>
</dbReference>
<dbReference type="InterPro" id="IPR011014">
    <property type="entry name" value="MscS_channel_TM-2"/>
</dbReference>
<dbReference type="STRING" id="637905.SVI_1055"/>
<comment type="caution">
    <text evidence="7">Lacks conserved residue(s) required for the propagation of feature annotation.</text>
</comment>
<dbReference type="InterPro" id="IPR049278">
    <property type="entry name" value="MS_channel_C"/>
</dbReference>